<dbReference type="RefSeq" id="WP_177201181.1">
    <property type="nucleotide sequence ID" value="NZ_FOOU01000009.1"/>
</dbReference>
<organism evidence="1 2">
    <name type="scientific">Neptunomonas qingdaonensis</name>
    <dbReference type="NCBI Taxonomy" id="1045558"/>
    <lineage>
        <taxon>Bacteria</taxon>
        <taxon>Pseudomonadati</taxon>
        <taxon>Pseudomonadota</taxon>
        <taxon>Gammaproteobacteria</taxon>
        <taxon>Oceanospirillales</taxon>
        <taxon>Oceanospirillaceae</taxon>
        <taxon>Neptunomonas</taxon>
    </lineage>
</organism>
<reference evidence="2" key="1">
    <citation type="submission" date="2016-10" db="EMBL/GenBank/DDBJ databases">
        <authorList>
            <person name="Varghese N."/>
            <person name="Submissions S."/>
        </authorList>
    </citation>
    <scope>NUCLEOTIDE SEQUENCE [LARGE SCALE GENOMIC DNA]</scope>
    <source>
        <strain evidence="2">CGMCC 1.10971</strain>
    </source>
</reference>
<dbReference type="SUPFAM" id="SSF69047">
    <property type="entry name" value="Hypothetical protein YjbJ"/>
    <property type="match status" value="1"/>
</dbReference>
<gene>
    <name evidence="1" type="ORF">SAMN05216175_109116</name>
</gene>
<evidence type="ECO:0000313" key="2">
    <source>
        <dbReference type="Proteomes" id="UP000198623"/>
    </source>
</evidence>
<dbReference type="InterPro" id="IPR036629">
    <property type="entry name" value="YjbJ_sf"/>
</dbReference>
<accession>A0A1I2T6W7</accession>
<dbReference type="Proteomes" id="UP000198623">
    <property type="component" value="Unassembled WGS sequence"/>
</dbReference>
<evidence type="ECO:0000313" key="1">
    <source>
        <dbReference type="EMBL" id="SFG60693.1"/>
    </source>
</evidence>
<keyword evidence="2" id="KW-1185">Reference proteome</keyword>
<name>A0A1I2T6W7_9GAMM</name>
<proteinExistence type="predicted"/>
<sequence>MNTEIADGQWKQIKAQIKSKWVIYRYKTDQAEGNSEYLPGIFQDQAIHEAGRFD</sequence>
<dbReference type="Gene3D" id="1.10.1470.10">
    <property type="entry name" value="YjbJ"/>
    <property type="match status" value="1"/>
</dbReference>
<protein>
    <submittedName>
        <fullName evidence="1">Uncharacterized protein</fullName>
    </submittedName>
</protein>
<dbReference type="AlphaFoldDB" id="A0A1I2T6W7"/>
<dbReference type="EMBL" id="FOOU01000009">
    <property type="protein sequence ID" value="SFG60693.1"/>
    <property type="molecule type" value="Genomic_DNA"/>
</dbReference>